<name>A0A9P8LZM8_9EUKA</name>
<dbReference type="GO" id="GO:0042761">
    <property type="term" value="P:very long-chain fatty acid biosynthetic process"/>
    <property type="evidence" value="ECO:0007669"/>
    <property type="project" value="TreeGrafter"/>
</dbReference>
<evidence type="ECO:0000256" key="2">
    <source>
        <dbReference type="ARBA" id="ARBA00007742"/>
    </source>
</evidence>
<accession>A0A9P8LZM8</accession>
<evidence type="ECO:0000256" key="3">
    <source>
        <dbReference type="ARBA" id="ARBA00022516"/>
    </source>
</evidence>
<dbReference type="GO" id="GO:0016020">
    <property type="term" value="C:membrane"/>
    <property type="evidence" value="ECO:0007669"/>
    <property type="project" value="UniProtKB-SubCell"/>
</dbReference>
<dbReference type="PANTHER" id="PTHR10556:SF28">
    <property type="entry name" value="VERY-LONG-CHAIN ENOYL-COA REDUCTASE"/>
    <property type="match status" value="1"/>
</dbReference>
<organism evidence="11 12">
    <name type="scientific">Spironucleus salmonicida</name>
    <dbReference type="NCBI Taxonomy" id="348837"/>
    <lineage>
        <taxon>Eukaryota</taxon>
        <taxon>Metamonada</taxon>
        <taxon>Diplomonadida</taxon>
        <taxon>Hexamitidae</taxon>
        <taxon>Hexamitinae</taxon>
        <taxon>Spironucleus</taxon>
    </lineage>
</organism>
<keyword evidence="5 9" id="KW-1133">Transmembrane helix</keyword>
<evidence type="ECO:0000256" key="4">
    <source>
        <dbReference type="ARBA" id="ARBA00022692"/>
    </source>
</evidence>
<dbReference type="AlphaFoldDB" id="A0A9P8LZM8"/>
<evidence type="ECO:0000256" key="8">
    <source>
        <dbReference type="ARBA" id="ARBA00023136"/>
    </source>
</evidence>
<keyword evidence="12" id="KW-1185">Reference proteome</keyword>
<sequence>MLKVNYKNEFKMLPMSPSATGHQLHHACAALYGFKPSRILISVSKNTYLNQKQEIEKQIETSEITLKYIGPQISYRLVFMLEYMGPLLISTFLFSSTPQVYFWIFHFSKRILETMFVHEFSNATMPIRNVFKNCAYYYGFSFFVLVQNQVNFNVFWGVCFIISEFLNGFCHIHLRLIRSGKKGYQNPSSLLFKYVACPNYTFELLSWVCFGLSCSNARALIFAIFGYGQIRVWGYKKQERLNELFPESRRKFAVFPVFGL</sequence>
<keyword evidence="3" id="KW-0444">Lipid biosynthesis</keyword>
<comment type="subcellular location">
    <subcellularLocation>
        <location evidence="1">Membrane</location>
        <topology evidence="1">Multi-pass membrane protein</topology>
    </subcellularLocation>
</comment>
<reference evidence="11 12" key="1">
    <citation type="journal article" date="2014" name="PLoS Genet.">
        <title>The Genome of Spironucleus salmonicida Highlights a Fish Pathogen Adapted to Fluctuating Environments.</title>
        <authorList>
            <person name="Xu F."/>
            <person name="Jerlstrom-Hultqvist J."/>
            <person name="Einarsson E."/>
            <person name="Astvaldsson A."/>
            <person name="Svard S.G."/>
            <person name="Andersson J.O."/>
        </authorList>
    </citation>
    <scope>NUCLEOTIDE SEQUENCE [LARGE SCALE GENOMIC DNA]</scope>
    <source>
        <strain evidence="11 12">ATCC 50377</strain>
    </source>
</reference>
<evidence type="ECO:0000256" key="1">
    <source>
        <dbReference type="ARBA" id="ARBA00004141"/>
    </source>
</evidence>
<keyword evidence="8 9" id="KW-0472">Membrane</keyword>
<dbReference type="KEGG" id="ssao:94294891"/>
<evidence type="ECO:0000313" key="12">
    <source>
        <dbReference type="Proteomes" id="UP000018208"/>
    </source>
</evidence>
<evidence type="ECO:0000256" key="6">
    <source>
        <dbReference type="ARBA" id="ARBA00023002"/>
    </source>
</evidence>
<feature type="domain" description="3-oxo-5-alpha-steroid 4-dehydrogenase C-terminal" evidence="10">
    <location>
        <begin position="124"/>
        <end position="249"/>
    </location>
</feature>
<protein>
    <submittedName>
        <fullName evidence="11">Very-long-chain enoyl-CoA reductase</fullName>
    </submittedName>
</protein>
<dbReference type="OrthoDB" id="540503at2759"/>
<dbReference type="Proteomes" id="UP000018208">
    <property type="component" value="Unassembled WGS sequence"/>
</dbReference>
<evidence type="ECO:0000259" key="10">
    <source>
        <dbReference type="Pfam" id="PF02544"/>
    </source>
</evidence>
<keyword evidence="7" id="KW-0443">Lipid metabolism</keyword>
<evidence type="ECO:0000313" key="11">
    <source>
        <dbReference type="EMBL" id="KAH0577514.1"/>
    </source>
</evidence>
<dbReference type="GeneID" id="94294891"/>
<evidence type="ECO:0000256" key="7">
    <source>
        <dbReference type="ARBA" id="ARBA00023098"/>
    </source>
</evidence>
<evidence type="ECO:0000256" key="5">
    <source>
        <dbReference type="ARBA" id="ARBA00022989"/>
    </source>
</evidence>
<dbReference type="EMBL" id="AUWU02000001">
    <property type="protein sequence ID" value="KAH0577514.1"/>
    <property type="molecule type" value="Genomic_DNA"/>
</dbReference>
<gene>
    <name evidence="11" type="ORF">SS50377_20868</name>
</gene>
<feature type="transmembrane region" description="Helical" evidence="9">
    <location>
        <begin position="154"/>
        <end position="174"/>
    </location>
</feature>
<dbReference type="InterPro" id="IPR001104">
    <property type="entry name" value="3-oxo-5_a-steroid_4-DH_C"/>
</dbReference>
<comment type="similarity">
    <text evidence="2">Belongs to the steroid 5-alpha reductase family.</text>
</comment>
<keyword evidence="6" id="KW-0560">Oxidoreductase</keyword>
<dbReference type="PROSITE" id="PS50244">
    <property type="entry name" value="S5A_REDUCTASE"/>
    <property type="match status" value="1"/>
</dbReference>
<dbReference type="InterPro" id="IPR039357">
    <property type="entry name" value="SRD5A/TECR"/>
</dbReference>
<dbReference type="Gene3D" id="1.20.120.1630">
    <property type="match status" value="1"/>
</dbReference>
<dbReference type="PANTHER" id="PTHR10556">
    <property type="entry name" value="3-OXO-5-ALPHA-STEROID 4-DEHYDROGENASE"/>
    <property type="match status" value="1"/>
</dbReference>
<dbReference type="RefSeq" id="XP_067768287.1">
    <property type="nucleotide sequence ID" value="XM_067904805.1"/>
</dbReference>
<keyword evidence="4 9" id="KW-0812">Transmembrane</keyword>
<feature type="transmembrane region" description="Helical" evidence="9">
    <location>
        <begin position="83"/>
        <end position="105"/>
    </location>
</feature>
<comment type="caution">
    <text evidence="11">The sequence shown here is derived from an EMBL/GenBank/DDBJ whole genome shotgun (WGS) entry which is preliminary data.</text>
</comment>
<dbReference type="GO" id="GO:0016627">
    <property type="term" value="F:oxidoreductase activity, acting on the CH-CH group of donors"/>
    <property type="evidence" value="ECO:0007669"/>
    <property type="project" value="InterPro"/>
</dbReference>
<evidence type="ECO:0000256" key="9">
    <source>
        <dbReference type="SAM" id="Phobius"/>
    </source>
</evidence>
<proteinExistence type="inferred from homology"/>
<dbReference type="Pfam" id="PF02544">
    <property type="entry name" value="Steroid_dh"/>
    <property type="match status" value="1"/>
</dbReference>